<dbReference type="Gene3D" id="3.30.70.270">
    <property type="match status" value="2"/>
</dbReference>
<dbReference type="EMBL" id="AVOT02085832">
    <property type="protein sequence ID" value="MBW0570218.1"/>
    <property type="molecule type" value="Genomic_DNA"/>
</dbReference>
<dbReference type="PANTHER" id="PTHR37984">
    <property type="entry name" value="PROTEIN CBG26694"/>
    <property type="match status" value="1"/>
</dbReference>
<keyword evidence="3" id="KW-0540">Nuclease</keyword>
<dbReference type="InterPro" id="IPR043128">
    <property type="entry name" value="Rev_trsase/Diguanyl_cyclase"/>
</dbReference>
<evidence type="ECO:0000256" key="4">
    <source>
        <dbReference type="ARBA" id="ARBA00022759"/>
    </source>
</evidence>
<organism evidence="6 7">
    <name type="scientific">Austropuccinia psidii MF-1</name>
    <dbReference type="NCBI Taxonomy" id="1389203"/>
    <lineage>
        <taxon>Eukaryota</taxon>
        <taxon>Fungi</taxon>
        <taxon>Dikarya</taxon>
        <taxon>Basidiomycota</taxon>
        <taxon>Pucciniomycotina</taxon>
        <taxon>Pucciniomycetes</taxon>
        <taxon>Pucciniales</taxon>
        <taxon>Sphaerophragmiaceae</taxon>
        <taxon>Austropuccinia</taxon>
    </lineage>
</organism>
<name>A0A9Q3JVN8_9BASI</name>
<dbReference type="OrthoDB" id="6776860at2759"/>
<dbReference type="InterPro" id="IPR000477">
    <property type="entry name" value="RT_dom"/>
</dbReference>
<keyword evidence="4" id="KW-0255">Endonuclease</keyword>
<dbReference type="GO" id="GO:0004519">
    <property type="term" value="F:endonuclease activity"/>
    <property type="evidence" value="ECO:0007669"/>
    <property type="project" value="UniProtKB-KW"/>
</dbReference>
<dbReference type="AlphaFoldDB" id="A0A9Q3JVN8"/>
<dbReference type="Gene3D" id="3.10.10.10">
    <property type="entry name" value="HIV Type 1 Reverse Transcriptase, subunit A, domain 1"/>
    <property type="match status" value="1"/>
</dbReference>
<keyword evidence="1" id="KW-0808">Transferase</keyword>
<dbReference type="Pfam" id="PF00078">
    <property type="entry name" value="RVT_1"/>
    <property type="match status" value="1"/>
</dbReference>
<keyword evidence="7" id="KW-1185">Reference proteome</keyword>
<dbReference type="GO" id="GO:0016779">
    <property type="term" value="F:nucleotidyltransferase activity"/>
    <property type="evidence" value="ECO:0007669"/>
    <property type="project" value="UniProtKB-KW"/>
</dbReference>
<evidence type="ECO:0000259" key="5">
    <source>
        <dbReference type="Pfam" id="PF00078"/>
    </source>
</evidence>
<evidence type="ECO:0000256" key="2">
    <source>
        <dbReference type="ARBA" id="ARBA00022695"/>
    </source>
</evidence>
<dbReference type="Proteomes" id="UP000765509">
    <property type="component" value="Unassembled WGS sequence"/>
</dbReference>
<dbReference type="InterPro" id="IPR021109">
    <property type="entry name" value="Peptidase_aspartic_dom_sf"/>
</dbReference>
<dbReference type="PANTHER" id="PTHR37984:SF5">
    <property type="entry name" value="PROTEIN NYNRIN-LIKE"/>
    <property type="match status" value="1"/>
</dbReference>
<keyword evidence="4" id="KW-0378">Hydrolase</keyword>
<dbReference type="CDD" id="cd01647">
    <property type="entry name" value="RT_LTR"/>
    <property type="match status" value="1"/>
</dbReference>
<reference evidence="6" key="1">
    <citation type="submission" date="2021-03" db="EMBL/GenBank/DDBJ databases">
        <title>Draft genome sequence of rust myrtle Austropuccinia psidii MF-1, a brazilian biotype.</title>
        <authorList>
            <person name="Quecine M.C."/>
            <person name="Pachon D.M.R."/>
            <person name="Bonatelli M.L."/>
            <person name="Correr F.H."/>
            <person name="Franceschini L.M."/>
            <person name="Leite T.F."/>
            <person name="Margarido G.R.A."/>
            <person name="Almeida C.A."/>
            <person name="Ferrarezi J.A."/>
            <person name="Labate C.A."/>
        </authorList>
    </citation>
    <scope>NUCLEOTIDE SEQUENCE</scope>
    <source>
        <strain evidence="6">MF-1</strain>
    </source>
</reference>
<gene>
    <name evidence="6" type="ORF">O181_109933</name>
</gene>
<dbReference type="InterPro" id="IPR050951">
    <property type="entry name" value="Retrovirus_Pol_polyprotein"/>
</dbReference>
<keyword evidence="2" id="KW-0548">Nucleotidyltransferase</keyword>
<evidence type="ECO:0000313" key="6">
    <source>
        <dbReference type="EMBL" id="MBW0570218.1"/>
    </source>
</evidence>
<proteinExistence type="predicted"/>
<sequence>MRQDHGKHSWPWWKEQTISKWENDSWIFKMENSFEEAIINIERDRPMYWFLKWKDRLTALHPDMSETMIHKRILRKCGGGLGNAIRSRFIEPCSTEDYIYSTEDITTRTKIGRNCDSEPSEEEEVPDELSIENINVSFEVTEVHTHVPQYSDECIDLIHVQDAKLQRAKPSRGKGYTAGASFITSIVINNREAKLHIDSGVFCTCVGKDYLDRIYTNWKESLIPIGGLKFSSATQDMHPLGIFEAAMIFPHPAGSIRLKVEFFVMNNCNSQHFILGNDYLNIYDIDINNHKDIYFTIGKNKRQKFAFPPETREITAIRQVNNVTKGKFVSDQLIEAQIGTELTLEMKEALIEILFQYREAFASDNELNGAVKGHEVDIMLNLKRPHPALLRRPAYPASPMAREALESHINELVKLGVLRKAGDIEEVEVTIPEIITWNNDKSRMVGDFRALNTYTIPDRYPITRIIKNLTQLSKAKFITSMDALKGFHHNALKPHARKLLRIIAHCGIYEYLGMHFGIKNAPSHYQRMINTIFPHELSEGWLIIYIDDIIISPETWKLQLERLSFVLTTILQVNMKISLKKCDFGFHELKALCHVVSGLVLGVDKNKFAAALLKQIPQNKKEMMSFLGFASYYRQHLKDFEIHAKSFYRICHQQTLFEMTQERIQEY</sequence>
<comment type="caution">
    <text evidence="6">The sequence shown here is derived from an EMBL/GenBank/DDBJ whole genome shotgun (WGS) entry which is preliminary data.</text>
</comment>
<evidence type="ECO:0000313" key="7">
    <source>
        <dbReference type="Proteomes" id="UP000765509"/>
    </source>
</evidence>
<evidence type="ECO:0000256" key="3">
    <source>
        <dbReference type="ARBA" id="ARBA00022722"/>
    </source>
</evidence>
<protein>
    <recommendedName>
        <fullName evidence="5">Reverse transcriptase domain-containing protein</fullName>
    </recommendedName>
</protein>
<evidence type="ECO:0000256" key="1">
    <source>
        <dbReference type="ARBA" id="ARBA00022679"/>
    </source>
</evidence>
<dbReference type="Gene3D" id="2.40.70.10">
    <property type="entry name" value="Acid Proteases"/>
    <property type="match status" value="1"/>
</dbReference>
<dbReference type="SUPFAM" id="SSF56672">
    <property type="entry name" value="DNA/RNA polymerases"/>
    <property type="match status" value="1"/>
</dbReference>
<dbReference type="InterPro" id="IPR043502">
    <property type="entry name" value="DNA/RNA_pol_sf"/>
</dbReference>
<feature type="domain" description="Reverse transcriptase" evidence="5">
    <location>
        <begin position="440"/>
        <end position="629"/>
    </location>
</feature>
<accession>A0A9Q3JVN8</accession>